<organism evidence="1 2">
    <name type="scientific">Muntiacus muntjak</name>
    <name type="common">Barking deer</name>
    <name type="synonym">Indian muntjac</name>
    <dbReference type="NCBI Taxonomy" id="9888"/>
    <lineage>
        <taxon>Eukaryota</taxon>
        <taxon>Metazoa</taxon>
        <taxon>Chordata</taxon>
        <taxon>Craniata</taxon>
        <taxon>Vertebrata</taxon>
        <taxon>Euteleostomi</taxon>
        <taxon>Mammalia</taxon>
        <taxon>Eutheria</taxon>
        <taxon>Laurasiatheria</taxon>
        <taxon>Artiodactyla</taxon>
        <taxon>Ruminantia</taxon>
        <taxon>Pecora</taxon>
        <taxon>Cervidae</taxon>
        <taxon>Muntiacinae</taxon>
        <taxon>Muntiacus</taxon>
    </lineage>
</organism>
<gene>
    <name evidence="1" type="ORF">FD754_002104</name>
</gene>
<dbReference type="EMBL" id="VCEA01000001">
    <property type="protein sequence ID" value="KAB0357948.1"/>
    <property type="molecule type" value="Genomic_DNA"/>
</dbReference>
<keyword evidence="2" id="KW-1185">Reference proteome</keyword>
<protein>
    <submittedName>
        <fullName evidence="1">Uncharacterized protein</fullName>
    </submittedName>
</protein>
<name>A0A5N3WAM0_MUNMU</name>
<evidence type="ECO:0000313" key="1">
    <source>
        <dbReference type="EMBL" id="KAB0357948.1"/>
    </source>
</evidence>
<sequence>MQRPSASRAENYQLLWDTIASLKQCEQAMQHAFIPHLEWLEYLLQWV</sequence>
<accession>A0A5N3WAM0</accession>
<dbReference type="Proteomes" id="UP000326458">
    <property type="component" value="Unassembled WGS sequence"/>
</dbReference>
<comment type="caution">
    <text evidence="1">The sequence shown here is derived from an EMBL/GenBank/DDBJ whole genome shotgun (WGS) entry which is preliminary data.</text>
</comment>
<dbReference type="AlphaFoldDB" id="A0A5N3WAM0"/>
<proteinExistence type="predicted"/>
<reference evidence="1 2" key="1">
    <citation type="submission" date="2019-06" db="EMBL/GenBank/DDBJ databases">
        <title>Discovery of a novel chromosome fission-fusion reversal in muntjac.</title>
        <authorList>
            <person name="Mudd A.B."/>
            <person name="Bredeson J.V."/>
            <person name="Baum R."/>
            <person name="Hockemeyer D."/>
            <person name="Rokhsar D.S."/>
        </authorList>
    </citation>
    <scope>NUCLEOTIDE SEQUENCE [LARGE SCALE GENOMIC DNA]</scope>
    <source>
        <strain evidence="1">UTSW_UCB_Mm</strain>
        <tissue evidence="1">Fibroblast cell line</tissue>
    </source>
</reference>
<evidence type="ECO:0000313" key="2">
    <source>
        <dbReference type="Proteomes" id="UP000326458"/>
    </source>
</evidence>